<dbReference type="STRING" id="525903.Taci_0799"/>
<evidence type="ECO:0000313" key="4">
    <source>
        <dbReference type="Proteomes" id="UP000002030"/>
    </source>
</evidence>
<organism evidence="3 4">
    <name type="scientific">Thermanaerovibrio acidaminovorans (strain ATCC 49978 / DSM 6589 / Su883)</name>
    <name type="common">Selenomonas acidaminovorans</name>
    <dbReference type="NCBI Taxonomy" id="525903"/>
    <lineage>
        <taxon>Bacteria</taxon>
        <taxon>Thermotogati</taxon>
        <taxon>Synergistota</taxon>
        <taxon>Synergistia</taxon>
        <taxon>Synergistales</taxon>
        <taxon>Synergistaceae</taxon>
        <taxon>Thermanaerovibrio</taxon>
    </lineage>
</organism>
<dbReference type="InterPro" id="IPR014729">
    <property type="entry name" value="Rossmann-like_a/b/a_fold"/>
</dbReference>
<dbReference type="KEGG" id="tai:Taci_0799"/>
<sequence length="247" mass="27296">MSDENTPSPSRNIRHQVGKAVHLFSMIAPGDRIMIGLSGGKDSMLLSICLRELQRRSPVRFHLMTCFIDPTGGEMDPAPFEEFSANIGVPFVLIRHDTFKIIEGRGERNPCSLCANLRRGILASAARERGCNAIALGHHLDDAVETAMMNLLMAGRFRSFEPAMTMSRSNVKVIRPLVLLRESAIEAEVRRLGLKTMAPPCPFGRVTQRTRVKGLIREIESEVPDVTGNILNALTSIPRPLGWGREG</sequence>
<dbReference type="GO" id="GO:0008033">
    <property type="term" value="P:tRNA processing"/>
    <property type="evidence" value="ECO:0007669"/>
    <property type="project" value="InterPro"/>
</dbReference>
<dbReference type="AlphaFoldDB" id="D1B9S9"/>
<accession>D1B9S9</accession>
<dbReference type="PANTHER" id="PTHR43686">
    <property type="entry name" value="SULFURTRANSFERASE-RELATED"/>
    <property type="match status" value="1"/>
</dbReference>
<dbReference type="Gene3D" id="3.40.50.620">
    <property type="entry name" value="HUPs"/>
    <property type="match status" value="1"/>
</dbReference>
<dbReference type="Proteomes" id="UP000002030">
    <property type="component" value="Chromosome"/>
</dbReference>
<dbReference type="SUPFAM" id="SSF52402">
    <property type="entry name" value="Adenine nucleotide alpha hydrolases-like"/>
    <property type="match status" value="1"/>
</dbReference>
<gene>
    <name evidence="3" type="ordered locus">Taci_0799</name>
</gene>
<dbReference type="InterPro" id="IPR035107">
    <property type="entry name" value="tRNA_thiolation_TtcA_Ctu1"/>
</dbReference>
<dbReference type="PIRSF" id="PIRSF004976">
    <property type="entry name" value="ATPase_YdaO"/>
    <property type="match status" value="1"/>
</dbReference>
<keyword evidence="4" id="KW-1185">Reference proteome</keyword>
<dbReference type="GO" id="GO:0016740">
    <property type="term" value="F:transferase activity"/>
    <property type="evidence" value="ECO:0007669"/>
    <property type="project" value="UniProtKB-KW"/>
</dbReference>
<dbReference type="PATRIC" id="fig|525903.6.peg.800"/>
<name>D1B9S9_THEAS</name>
<dbReference type="OrthoDB" id="9801054at2"/>
<dbReference type="EnsemblBacteria" id="ACZ19032">
    <property type="protein sequence ID" value="ACZ19032"/>
    <property type="gene ID" value="Taci_0799"/>
</dbReference>
<dbReference type="EMBL" id="CP001818">
    <property type="protein sequence ID" value="ACZ19032.1"/>
    <property type="molecule type" value="Genomic_DNA"/>
</dbReference>
<reference evidence="3 4" key="1">
    <citation type="journal article" date="2009" name="Stand. Genomic Sci.">
        <title>Complete genome sequence of Thermanaerovibrio acidaminovorans type strain (Su883).</title>
        <authorList>
            <person name="Chovatia M."/>
            <person name="Sikorski J."/>
            <person name="Schroder M."/>
            <person name="Lapidus A."/>
            <person name="Nolan M."/>
            <person name="Tice H."/>
            <person name="Glavina Del Rio T."/>
            <person name="Copeland A."/>
            <person name="Cheng J.F."/>
            <person name="Lucas S."/>
            <person name="Chen F."/>
            <person name="Bruce D."/>
            <person name="Goodwin L."/>
            <person name="Pitluck S."/>
            <person name="Ivanova N."/>
            <person name="Mavromatis K."/>
            <person name="Ovchinnikova G."/>
            <person name="Pati A."/>
            <person name="Chen A."/>
            <person name="Palaniappan K."/>
            <person name="Land M."/>
            <person name="Hauser L."/>
            <person name="Chang Y.J."/>
            <person name="Jeffries C.D."/>
            <person name="Chain P."/>
            <person name="Saunders E."/>
            <person name="Detter J.C."/>
            <person name="Brettin T."/>
            <person name="Rohde M."/>
            <person name="Goker M."/>
            <person name="Spring S."/>
            <person name="Bristow J."/>
            <person name="Markowitz V."/>
            <person name="Hugenholtz P."/>
            <person name="Kyrpides N.C."/>
            <person name="Klenk H.P."/>
            <person name="Eisen J.A."/>
        </authorList>
    </citation>
    <scope>NUCLEOTIDE SEQUENCE [LARGE SCALE GENOMIC DNA]</scope>
    <source>
        <strain evidence="4">ATCC 49978 / DSM 6589 / Su883</strain>
    </source>
</reference>
<dbReference type="Pfam" id="PF01171">
    <property type="entry name" value="ATP_bind_3"/>
    <property type="match status" value="1"/>
</dbReference>
<keyword evidence="1" id="KW-0808">Transferase</keyword>
<evidence type="ECO:0000313" key="3">
    <source>
        <dbReference type="EMBL" id="ACZ19032.1"/>
    </source>
</evidence>
<dbReference type="eggNOG" id="COG0037">
    <property type="taxonomic scope" value="Bacteria"/>
</dbReference>
<dbReference type="CDD" id="cd24138">
    <property type="entry name" value="TtcA-like"/>
    <property type="match status" value="1"/>
</dbReference>
<dbReference type="InterPro" id="IPR011063">
    <property type="entry name" value="TilS/TtcA_N"/>
</dbReference>
<protein>
    <submittedName>
        <fullName evidence="3">PP-loop domain protein</fullName>
    </submittedName>
</protein>
<evidence type="ECO:0000256" key="1">
    <source>
        <dbReference type="ARBA" id="ARBA00022679"/>
    </source>
</evidence>
<dbReference type="RefSeq" id="WP_012869547.1">
    <property type="nucleotide sequence ID" value="NC_013522.1"/>
</dbReference>
<dbReference type="HOGENOM" id="CLU_026481_5_2_0"/>
<evidence type="ECO:0000259" key="2">
    <source>
        <dbReference type="Pfam" id="PF01171"/>
    </source>
</evidence>
<dbReference type="PANTHER" id="PTHR43686:SF1">
    <property type="entry name" value="AMINOTRAN_5 DOMAIN-CONTAINING PROTEIN"/>
    <property type="match status" value="1"/>
</dbReference>
<feature type="domain" description="tRNA(Ile)-lysidine/2-thiocytidine synthase N-terminal" evidence="2">
    <location>
        <begin position="33"/>
        <end position="192"/>
    </location>
</feature>
<proteinExistence type="predicted"/>